<accession>A0A0G3BJF6</accession>
<name>A0A0G3BJF6_9BURK</name>
<gene>
    <name evidence="1" type="ORF">AAW51_0815</name>
</gene>
<dbReference type="EMBL" id="CP011371">
    <property type="protein sequence ID" value="AKJ27506.1"/>
    <property type="molecule type" value="Genomic_DNA"/>
</dbReference>
<protein>
    <submittedName>
        <fullName evidence="1">Uncharacterized protein</fullName>
    </submittedName>
</protein>
<evidence type="ECO:0000313" key="1">
    <source>
        <dbReference type="EMBL" id="AKJ27506.1"/>
    </source>
</evidence>
<dbReference type="OrthoDB" id="8926298at2"/>
<dbReference type="STRING" id="413882.AAW51_0815"/>
<dbReference type="AlphaFoldDB" id="A0A0G3BJF6"/>
<proteinExistence type="predicted"/>
<dbReference type="Proteomes" id="UP000035352">
    <property type="component" value="Chromosome"/>
</dbReference>
<dbReference type="KEGG" id="pbh:AAW51_0815"/>
<evidence type="ECO:0000313" key="2">
    <source>
        <dbReference type="Proteomes" id="UP000035352"/>
    </source>
</evidence>
<sequence>MQMSDVKLRLQRVEECATEALQACQAGGPIPPELRTCVSELDRRSHEAMQMMQSQNDEQTISQWVDDLERLGDRAMAACRRAQDTSEPLRSAIQHAHDELSSLKHQLH</sequence>
<keyword evidence="2" id="KW-1185">Reference proteome</keyword>
<reference evidence="1 2" key="1">
    <citation type="submission" date="2015-05" db="EMBL/GenBank/DDBJ databases">
        <authorList>
            <person name="Tang B."/>
            <person name="Yu Y."/>
        </authorList>
    </citation>
    <scope>NUCLEOTIDE SEQUENCE [LARGE SCALE GENOMIC DNA]</scope>
    <source>
        <strain evidence="1 2">DSM 7029</strain>
    </source>
</reference>
<dbReference type="RefSeq" id="WP_047193579.1">
    <property type="nucleotide sequence ID" value="NZ_CP011371.1"/>
</dbReference>
<organism evidence="1 2">
    <name type="scientific">Caldimonas brevitalea</name>
    <dbReference type="NCBI Taxonomy" id="413882"/>
    <lineage>
        <taxon>Bacteria</taxon>
        <taxon>Pseudomonadati</taxon>
        <taxon>Pseudomonadota</taxon>
        <taxon>Betaproteobacteria</taxon>
        <taxon>Burkholderiales</taxon>
        <taxon>Sphaerotilaceae</taxon>
        <taxon>Caldimonas</taxon>
    </lineage>
</organism>